<accession>A0ABN7EAD5</accession>
<dbReference type="Proteomes" id="UP001189122">
    <property type="component" value="Unassembled WGS sequence"/>
</dbReference>
<organism evidence="2 3">
    <name type="scientific">Spirodela intermedia</name>
    <name type="common">Intermediate duckweed</name>
    <dbReference type="NCBI Taxonomy" id="51605"/>
    <lineage>
        <taxon>Eukaryota</taxon>
        <taxon>Viridiplantae</taxon>
        <taxon>Streptophyta</taxon>
        <taxon>Embryophyta</taxon>
        <taxon>Tracheophyta</taxon>
        <taxon>Spermatophyta</taxon>
        <taxon>Magnoliopsida</taxon>
        <taxon>Liliopsida</taxon>
        <taxon>Araceae</taxon>
        <taxon>Lemnoideae</taxon>
        <taxon>Spirodela</taxon>
    </lineage>
</organism>
<dbReference type="EMBL" id="CACRZD030000071">
    <property type="protein sequence ID" value="CAA6674034.1"/>
    <property type="molecule type" value="Genomic_DNA"/>
</dbReference>
<name>A0ABN7EAD5_SPIIN</name>
<comment type="caution">
    <text evidence="2">The sequence shown here is derived from an EMBL/GenBank/DDBJ whole genome shotgun (WGS) entry which is preliminary data.</text>
</comment>
<keyword evidence="3" id="KW-1185">Reference proteome</keyword>
<feature type="region of interest" description="Disordered" evidence="1">
    <location>
        <begin position="1"/>
        <end position="40"/>
    </location>
</feature>
<sequence length="62" mass="6829">MEFNGGRQKVGRDMDIHVNGRQGDQLASNRQHPRPSQPPSGHCFLHGRCSSCCCCCCCCCCL</sequence>
<proteinExistence type="predicted"/>
<protein>
    <recommendedName>
        <fullName evidence="4">Cysteine-rich transmembrane CYSTM domain-containing protein</fullName>
    </recommendedName>
</protein>
<evidence type="ECO:0000313" key="3">
    <source>
        <dbReference type="Proteomes" id="UP001189122"/>
    </source>
</evidence>
<evidence type="ECO:0000313" key="2">
    <source>
        <dbReference type="EMBL" id="CAA6674034.1"/>
    </source>
</evidence>
<evidence type="ECO:0000256" key="1">
    <source>
        <dbReference type="SAM" id="MobiDB-lite"/>
    </source>
</evidence>
<evidence type="ECO:0008006" key="4">
    <source>
        <dbReference type="Google" id="ProtNLM"/>
    </source>
</evidence>
<gene>
    <name evidence="2" type="ORF">SI7747_UN020392</name>
</gene>
<reference evidence="3" key="1">
    <citation type="journal article" date="2020" name="Sci. Rep.">
        <title>Chromosome-scale genome assembly for the duckweed Spirodela intermedia, integrating cytogenetic maps, PacBio and Oxford Nanopore libraries.</title>
        <authorList>
            <person name="Hoang P.T.N."/>
            <person name="Fiebig A."/>
            <person name="Novak P."/>
            <person name="Macas J."/>
            <person name="Cao H.X."/>
            <person name="Stepanenko A."/>
            <person name="Chen G."/>
            <person name="Borisjuk N."/>
            <person name="Scholz U."/>
            <person name="Schubert I."/>
        </authorList>
    </citation>
    <scope>NUCLEOTIDE SEQUENCE [LARGE SCALE GENOMIC DNA]</scope>
</reference>